<proteinExistence type="predicted"/>
<dbReference type="SUPFAM" id="SSF48452">
    <property type="entry name" value="TPR-like"/>
    <property type="match status" value="1"/>
</dbReference>
<keyword evidence="1" id="KW-0677">Repeat</keyword>
<name>A0A9W6FXH2_9BACT</name>
<feature type="transmembrane region" description="Helical" evidence="3">
    <location>
        <begin position="342"/>
        <end position="361"/>
    </location>
</feature>
<evidence type="ECO:0000256" key="1">
    <source>
        <dbReference type="ARBA" id="ARBA00022737"/>
    </source>
</evidence>
<dbReference type="PANTHER" id="PTHR44227:SF3">
    <property type="entry name" value="PROTEIN O-MANNOSYL-TRANSFERASE TMTC4"/>
    <property type="match status" value="1"/>
</dbReference>
<dbReference type="EMBL" id="BSDS01000001">
    <property type="protein sequence ID" value="GLI36608.1"/>
    <property type="molecule type" value="Genomic_DNA"/>
</dbReference>
<keyword evidence="3" id="KW-0472">Membrane</keyword>
<protein>
    <submittedName>
        <fullName evidence="4">Membrane protein</fullName>
    </submittedName>
</protein>
<dbReference type="SMART" id="SM00028">
    <property type="entry name" value="TPR"/>
    <property type="match status" value="2"/>
</dbReference>
<sequence>MSLSNRAKICFLVFVVLGVYYPSIFGGVNIVDDAAIIDEFGVNRTATLWELLKPGWSFYYRPMVHLSYYLDGVLWGMEESFLHLENILIHTANVVLVFLILRRNLCTPACRNSELPLMLSLLFALHPINTEAVNWIAGRTDPMATFFILCSLLFLLKGLQEKRAGYQYLSALLFLLGLFSKEVAVALLPVVAILFYVEYRAGKSDTPSPRIIFKSLIPWGIMVLVMTFALLAHFLFRSDTNNLSKIMQLKPTDWLGFASVSFSILGFYLKKLFLPLPLSFAISSVSRHYLWFGVPALLLLLYIISRKRNYAPYAAGVLFALLPAILAVHARMTWTPVAERYLYLPTAFLVLGMGAACVSISSLRRSDALVSVLWILIPIAAFLTVQRNMVWQDNWRLVQDTIRQSPDFGTLRNGLAHELVKKGDFNEAADQLEAGIKLNSNNAGDSTSMRYNLLRVRLKGKSLQDSRALLLTEIGDVRQAETSLLQILRGVDIQCLSSTAGPMLGELARELIQINSVLYDRNGDPFSLYHNGQMYLIIKEKQKAQESFRRAYVEAPAGAYYKEAAGKLAERLTKK</sequence>
<accession>A0A9W6FXH2</accession>
<evidence type="ECO:0000256" key="3">
    <source>
        <dbReference type="SAM" id="Phobius"/>
    </source>
</evidence>
<feature type="transmembrane region" description="Helical" evidence="3">
    <location>
        <begin position="87"/>
        <end position="105"/>
    </location>
</feature>
<feature type="transmembrane region" description="Helical" evidence="3">
    <location>
        <begin position="252"/>
        <end position="269"/>
    </location>
</feature>
<evidence type="ECO:0000313" key="5">
    <source>
        <dbReference type="Proteomes" id="UP001144352"/>
    </source>
</evidence>
<evidence type="ECO:0000313" key="4">
    <source>
        <dbReference type="EMBL" id="GLI36608.1"/>
    </source>
</evidence>
<comment type="caution">
    <text evidence="4">The sequence shown here is derived from an EMBL/GenBank/DDBJ whole genome shotgun (WGS) entry which is preliminary data.</text>
</comment>
<evidence type="ECO:0000256" key="2">
    <source>
        <dbReference type="ARBA" id="ARBA00022803"/>
    </source>
</evidence>
<dbReference type="Gene3D" id="1.25.40.10">
    <property type="entry name" value="Tetratricopeptide repeat domain"/>
    <property type="match status" value="1"/>
</dbReference>
<feature type="transmembrane region" description="Helical" evidence="3">
    <location>
        <begin position="171"/>
        <end position="196"/>
    </location>
</feature>
<gene>
    <name evidence="4" type="primary">xapA</name>
    <name evidence="4" type="ORF">GHYDROH2_01090</name>
</gene>
<feature type="transmembrane region" description="Helical" evidence="3">
    <location>
        <begin position="143"/>
        <end position="159"/>
    </location>
</feature>
<feature type="transmembrane region" description="Helical" evidence="3">
    <location>
        <begin position="312"/>
        <end position="330"/>
    </location>
</feature>
<feature type="transmembrane region" description="Helical" evidence="3">
    <location>
        <begin position="368"/>
        <end position="385"/>
    </location>
</feature>
<dbReference type="InterPro" id="IPR019734">
    <property type="entry name" value="TPR_rpt"/>
</dbReference>
<keyword evidence="2" id="KW-0802">TPR repeat</keyword>
<dbReference type="RefSeq" id="WP_214187376.1">
    <property type="nucleotide sequence ID" value="NZ_JAHCZI010000012.1"/>
</dbReference>
<reference evidence="4" key="1">
    <citation type="submission" date="2022-12" db="EMBL/GenBank/DDBJ databases">
        <title>Reference genome sequencing for broad-spectrum identification of bacterial and archaeal isolates by mass spectrometry.</title>
        <authorList>
            <person name="Sekiguchi Y."/>
            <person name="Tourlousse D.M."/>
        </authorList>
    </citation>
    <scope>NUCLEOTIDE SEQUENCE</scope>
    <source>
        <strain evidence="4">H2</strain>
    </source>
</reference>
<keyword evidence="5" id="KW-1185">Reference proteome</keyword>
<dbReference type="Proteomes" id="UP001144352">
    <property type="component" value="Unassembled WGS sequence"/>
</dbReference>
<dbReference type="AlphaFoldDB" id="A0A9W6FXH2"/>
<dbReference type="InterPro" id="IPR052346">
    <property type="entry name" value="O-mannosyl-transferase_TMTC"/>
</dbReference>
<keyword evidence="3" id="KW-1133">Transmembrane helix</keyword>
<dbReference type="InterPro" id="IPR011990">
    <property type="entry name" value="TPR-like_helical_dom_sf"/>
</dbReference>
<feature type="transmembrane region" description="Helical" evidence="3">
    <location>
        <begin position="289"/>
        <end position="305"/>
    </location>
</feature>
<feature type="transmembrane region" description="Helical" evidence="3">
    <location>
        <begin position="9"/>
        <end position="31"/>
    </location>
</feature>
<dbReference type="PANTHER" id="PTHR44227">
    <property type="match status" value="1"/>
</dbReference>
<keyword evidence="3" id="KW-0812">Transmembrane</keyword>
<organism evidence="4 5">
    <name type="scientific">Geobacter hydrogenophilus</name>
    <dbReference type="NCBI Taxonomy" id="40983"/>
    <lineage>
        <taxon>Bacteria</taxon>
        <taxon>Pseudomonadati</taxon>
        <taxon>Thermodesulfobacteriota</taxon>
        <taxon>Desulfuromonadia</taxon>
        <taxon>Geobacterales</taxon>
        <taxon>Geobacteraceae</taxon>
        <taxon>Geobacter</taxon>
    </lineage>
</organism>
<feature type="transmembrane region" description="Helical" evidence="3">
    <location>
        <begin position="117"/>
        <end position="137"/>
    </location>
</feature>
<feature type="transmembrane region" description="Helical" evidence="3">
    <location>
        <begin position="216"/>
        <end position="236"/>
    </location>
</feature>